<evidence type="ECO:0000313" key="4">
    <source>
        <dbReference type="Proteomes" id="UP000563601"/>
    </source>
</evidence>
<evidence type="ECO:0000313" key="1">
    <source>
        <dbReference type="EMBL" id="MBB5211961.1"/>
    </source>
</evidence>
<keyword evidence="3" id="KW-1185">Reference proteome</keyword>
<dbReference type="AlphaFoldDB" id="A0A6P1TA40"/>
<proteinExistence type="predicted"/>
<accession>A0A6P1TA40</accession>
<evidence type="ECO:0000313" key="3">
    <source>
        <dbReference type="Proteomes" id="UP000464675"/>
    </source>
</evidence>
<name>A0A6P1TA40_9GAMM</name>
<organism evidence="1 4">
    <name type="scientific">Microbulbifer hydrolyticus</name>
    <dbReference type="NCBI Taxonomy" id="48074"/>
    <lineage>
        <taxon>Bacteria</taxon>
        <taxon>Pseudomonadati</taxon>
        <taxon>Pseudomonadota</taxon>
        <taxon>Gammaproteobacteria</taxon>
        <taxon>Cellvibrionales</taxon>
        <taxon>Microbulbiferaceae</taxon>
        <taxon>Microbulbifer</taxon>
    </lineage>
</organism>
<gene>
    <name evidence="2" type="ORF">GTQ55_12060</name>
    <name evidence="1" type="ORF">HNQ53_002186</name>
</gene>
<dbReference type="Proteomes" id="UP000464675">
    <property type="component" value="Chromosome"/>
</dbReference>
<dbReference type="EMBL" id="JACHHR010000003">
    <property type="protein sequence ID" value="MBB5211961.1"/>
    <property type="molecule type" value="Genomic_DNA"/>
</dbReference>
<reference evidence="2 3" key="1">
    <citation type="submission" date="2020-01" db="EMBL/GenBank/DDBJ databases">
        <title>The possibility of degradation of plastic by Microbulbifer hydrolyticus IRE-31.</title>
        <authorList>
            <person name="Liu L."/>
        </authorList>
    </citation>
    <scope>NUCLEOTIDE SEQUENCE [LARGE SCALE GENOMIC DNA]</scope>
    <source>
        <strain evidence="2 3">IRE-31</strain>
    </source>
</reference>
<dbReference type="EMBL" id="CP047491">
    <property type="protein sequence ID" value="QHQ39648.1"/>
    <property type="molecule type" value="Genomic_DNA"/>
</dbReference>
<dbReference type="RefSeq" id="WP_161858965.1">
    <property type="nucleotide sequence ID" value="NZ_CP047491.1"/>
</dbReference>
<protein>
    <submittedName>
        <fullName evidence="1">Uncharacterized protein</fullName>
    </submittedName>
</protein>
<dbReference type="Proteomes" id="UP000563601">
    <property type="component" value="Unassembled WGS sequence"/>
</dbReference>
<evidence type="ECO:0000313" key="2">
    <source>
        <dbReference type="EMBL" id="QHQ39648.1"/>
    </source>
</evidence>
<reference evidence="1 4" key="2">
    <citation type="submission" date="2020-08" db="EMBL/GenBank/DDBJ databases">
        <title>Genomic Encyclopedia of Type Strains, Phase IV (KMG-IV): sequencing the most valuable type-strain genomes for metagenomic binning, comparative biology and taxonomic classification.</title>
        <authorList>
            <person name="Goeker M."/>
        </authorList>
    </citation>
    <scope>NUCLEOTIDE SEQUENCE [LARGE SCALE GENOMIC DNA]</scope>
    <source>
        <strain evidence="1 4">DSM 11525</strain>
    </source>
</reference>
<sequence>MMLSSSTLGLTPIVGGDQVAVQYFVRVQGEIIAEYEYKLEGVDATTCMRRNKRNWMMKTSSLLPLPCKSSWPT</sequence>